<dbReference type="InterPro" id="IPR011579">
    <property type="entry name" value="ATPase_dom"/>
</dbReference>
<keyword evidence="2" id="KW-0547">Nucleotide-binding</keyword>
<organism evidence="2 3">
    <name type="scientific">Gaoshiqia sediminis</name>
    <dbReference type="NCBI Taxonomy" id="2986998"/>
    <lineage>
        <taxon>Bacteria</taxon>
        <taxon>Pseudomonadati</taxon>
        <taxon>Bacteroidota</taxon>
        <taxon>Bacteroidia</taxon>
        <taxon>Marinilabiliales</taxon>
        <taxon>Prolixibacteraceae</taxon>
        <taxon>Gaoshiqia</taxon>
    </lineage>
</organism>
<dbReference type="Pfam" id="PF01637">
    <property type="entry name" value="ATPase_2"/>
    <property type="match status" value="1"/>
</dbReference>
<dbReference type="PANTHER" id="PTHR34301">
    <property type="entry name" value="DNA-BINDING PROTEIN-RELATED"/>
    <property type="match status" value="1"/>
</dbReference>
<proteinExistence type="predicted"/>
<reference evidence="2" key="1">
    <citation type="submission" date="2022-10" db="EMBL/GenBank/DDBJ databases">
        <title>Gaoshiqiia sediminis gen. nov., sp. nov., isolated from coastal sediment.</title>
        <authorList>
            <person name="Yu W.X."/>
            <person name="Mu D.S."/>
            <person name="Du J.Z."/>
            <person name="Liang Y.Q."/>
        </authorList>
    </citation>
    <scope>NUCLEOTIDE SEQUENCE</scope>
    <source>
        <strain evidence="2">A06</strain>
    </source>
</reference>
<protein>
    <submittedName>
        <fullName evidence="2">ATP-binding protein</fullName>
    </submittedName>
</protein>
<keyword evidence="2" id="KW-0067">ATP-binding</keyword>
<dbReference type="InterPro" id="IPR027417">
    <property type="entry name" value="P-loop_NTPase"/>
</dbReference>
<accession>A0AA42C5C4</accession>
<keyword evidence="3" id="KW-1185">Reference proteome</keyword>
<comment type="caution">
    <text evidence="2">The sequence shown here is derived from an EMBL/GenBank/DDBJ whole genome shotgun (WGS) entry which is preliminary data.</text>
</comment>
<dbReference type="PANTHER" id="PTHR34301:SF8">
    <property type="entry name" value="ATPASE DOMAIN-CONTAINING PROTEIN"/>
    <property type="match status" value="1"/>
</dbReference>
<dbReference type="Proteomes" id="UP001163821">
    <property type="component" value="Unassembled WGS sequence"/>
</dbReference>
<evidence type="ECO:0000313" key="3">
    <source>
        <dbReference type="Proteomes" id="UP001163821"/>
    </source>
</evidence>
<dbReference type="GO" id="GO:0005524">
    <property type="term" value="F:ATP binding"/>
    <property type="evidence" value="ECO:0007669"/>
    <property type="project" value="UniProtKB-KW"/>
</dbReference>
<dbReference type="SUPFAM" id="SSF52540">
    <property type="entry name" value="P-loop containing nucleoside triphosphate hydrolases"/>
    <property type="match status" value="1"/>
</dbReference>
<evidence type="ECO:0000259" key="1">
    <source>
        <dbReference type="Pfam" id="PF01637"/>
    </source>
</evidence>
<sequence>MEAPFVFGKLAIEQNFTNREPEQERLVNNFSASVNTILISPRRWGKSSLVQHAANKALKKHKDLHFCFLDTFSVRTEEEFYQLLATEVLRASASKVEVVLENAGKFLGRFLPKISFSPDNQQSLSLSLDWKEVVRHPDDILNMAEKIAVEKGWKFVFCIDEFQNIAMFNDPLAFQKKLRSSWQKQQHVAYCLYGSKRHMLLEVFTNSSMPFYKFGDLIFLEKIKKKNWISFITGRFKDTNKLISKDNAALIADLADCHPYYVQQLAQQSWLRTENECTEANVREAHQGIVDQLSLLFQSKTDELTNSQINFLHALLQGVEKFSSKETLQNYQLGTSANIVRIKRTLENKEIIDIQGANISILDPMFRFWLEKEYFKIN</sequence>
<evidence type="ECO:0000313" key="2">
    <source>
        <dbReference type="EMBL" id="MCW0482673.1"/>
    </source>
</evidence>
<gene>
    <name evidence="2" type="ORF">N2K84_08040</name>
</gene>
<dbReference type="Gene3D" id="3.40.50.300">
    <property type="entry name" value="P-loop containing nucleotide triphosphate hydrolases"/>
    <property type="match status" value="1"/>
</dbReference>
<dbReference type="EMBL" id="JAPAAF010000008">
    <property type="protein sequence ID" value="MCW0482673.1"/>
    <property type="molecule type" value="Genomic_DNA"/>
</dbReference>
<dbReference type="RefSeq" id="WP_282591278.1">
    <property type="nucleotide sequence ID" value="NZ_JAPAAF010000008.1"/>
</dbReference>
<dbReference type="AlphaFoldDB" id="A0AA42C5C4"/>
<feature type="domain" description="ATPase" evidence="1">
    <location>
        <begin position="16"/>
        <end position="265"/>
    </location>
</feature>
<name>A0AA42C5C4_9BACT</name>